<gene>
    <name evidence="1" type="ORF">M404DRAFT_487414</name>
</gene>
<dbReference type="InParanoid" id="A0A0C3NDE5"/>
<dbReference type="HOGENOM" id="CLU_2758809_0_0_1"/>
<proteinExistence type="predicted"/>
<evidence type="ECO:0000313" key="1">
    <source>
        <dbReference type="EMBL" id="KIN93608.1"/>
    </source>
</evidence>
<keyword evidence="2" id="KW-1185">Reference proteome</keyword>
<reference evidence="1 2" key="1">
    <citation type="submission" date="2014-04" db="EMBL/GenBank/DDBJ databases">
        <authorList>
            <consortium name="DOE Joint Genome Institute"/>
            <person name="Kuo A."/>
            <person name="Kohler A."/>
            <person name="Costa M.D."/>
            <person name="Nagy L.G."/>
            <person name="Floudas D."/>
            <person name="Copeland A."/>
            <person name="Barry K.W."/>
            <person name="Cichocki N."/>
            <person name="Veneault-Fourrey C."/>
            <person name="LaButti K."/>
            <person name="Lindquist E.A."/>
            <person name="Lipzen A."/>
            <person name="Lundell T."/>
            <person name="Morin E."/>
            <person name="Murat C."/>
            <person name="Sun H."/>
            <person name="Tunlid A."/>
            <person name="Henrissat B."/>
            <person name="Grigoriev I.V."/>
            <person name="Hibbett D.S."/>
            <person name="Martin F."/>
            <person name="Nordberg H.P."/>
            <person name="Cantor M.N."/>
            <person name="Hua S.X."/>
        </authorList>
    </citation>
    <scope>NUCLEOTIDE SEQUENCE [LARGE SCALE GENOMIC DNA]</scope>
    <source>
        <strain evidence="1 2">Marx 270</strain>
    </source>
</reference>
<protein>
    <submittedName>
        <fullName evidence="1">Uncharacterized protein</fullName>
    </submittedName>
</protein>
<accession>A0A0C3NDE5</accession>
<reference evidence="2" key="2">
    <citation type="submission" date="2015-01" db="EMBL/GenBank/DDBJ databases">
        <title>Evolutionary Origins and Diversification of the Mycorrhizal Mutualists.</title>
        <authorList>
            <consortium name="DOE Joint Genome Institute"/>
            <consortium name="Mycorrhizal Genomics Consortium"/>
            <person name="Kohler A."/>
            <person name="Kuo A."/>
            <person name="Nagy L.G."/>
            <person name="Floudas D."/>
            <person name="Copeland A."/>
            <person name="Barry K.W."/>
            <person name="Cichocki N."/>
            <person name="Veneault-Fourrey C."/>
            <person name="LaButti K."/>
            <person name="Lindquist E.A."/>
            <person name="Lipzen A."/>
            <person name="Lundell T."/>
            <person name="Morin E."/>
            <person name="Murat C."/>
            <person name="Riley R."/>
            <person name="Ohm R."/>
            <person name="Sun H."/>
            <person name="Tunlid A."/>
            <person name="Henrissat B."/>
            <person name="Grigoriev I.V."/>
            <person name="Hibbett D.S."/>
            <person name="Martin F."/>
        </authorList>
    </citation>
    <scope>NUCLEOTIDE SEQUENCE [LARGE SCALE GENOMIC DNA]</scope>
    <source>
        <strain evidence="2">Marx 270</strain>
    </source>
</reference>
<name>A0A0C3NDE5_PISTI</name>
<sequence>MRTPAEIRQLVTVGDARELWRFLVHPRVRTTHKKSCKRTGLAERSITGPSSVVCFAHFLSSPSCNVCGGV</sequence>
<evidence type="ECO:0000313" key="2">
    <source>
        <dbReference type="Proteomes" id="UP000054217"/>
    </source>
</evidence>
<dbReference type="AlphaFoldDB" id="A0A0C3NDE5"/>
<dbReference type="Proteomes" id="UP000054217">
    <property type="component" value="Unassembled WGS sequence"/>
</dbReference>
<dbReference type="EMBL" id="KN832151">
    <property type="protein sequence ID" value="KIN93608.1"/>
    <property type="molecule type" value="Genomic_DNA"/>
</dbReference>
<organism evidence="1 2">
    <name type="scientific">Pisolithus tinctorius Marx 270</name>
    <dbReference type="NCBI Taxonomy" id="870435"/>
    <lineage>
        <taxon>Eukaryota</taxon>
        <taxon>Fungi</taxon>
        <taxon>Dikarya</taxon>
        <taxon>Basidiomycota</taxon>
        <taxon>Agaricomycotina</taxon>
        <taxon>Agaricomycetes</taxon>
        <taxon>Agaricomycetidae</taxon>
        <taxon>Boletales</taxon>
        <taxon>Sclerodermatineae</taxon>
        <taxon>Pisolithaceae</taxon>
        <taxon>Pisolithus</taxon>
    </lineage>
</organism>